<sequence>MNEWKEFFKGRPLHGNWDETWEEAYKAFFARNKAEVIEELTERFG</sequence>
<dbReference type="EMBL" id="LAZR01028590">
    <property type="protein sequence ID" value="KKL62118.1"/>
    <property type="molecule type" value="Genomic_DNA"/>
</dbReference>
<protein>
    <submittedName>
        <fullName evidence="1">Uncharacterized protein</fullName>
    </submittedName>
</protein>
<comment type="caution">
    <text evidence="1">The sequence shown here is derived from an EMBL/GenBank/DDBJ whole genome shotgun (WGS) entry which is preliminary data.</text>
</comment>
<evidence type="ECO:0000313" key="1">
    <source>
        <dbReference type="EMBL" id="KKL62118.1"/>
    </source>
</evidence>
<name>A0A0F9DK71_9ZZZZ</name>
<dbReference type="AlphaFoldDB" id="A0A0F9DK71"/>
<proteinExistence type="predicted"/>
<reference evidence="1" key="1">
    <citation type="journal article" date="2015" name="Nature">
        <title>Complex archaea that bridge the gap between prokaryotes and eukaryotes.</title>
        <authorList>
            <person name="Spang A."/>
            <person name="Saw J.H."/>
            <person name="Jorgensen S.L."/>
            <person name="Zaremba-Niedzwiedzka K."/>
            <person name="Martijn J."/>
            <person name="Lind A.E."/>
            <person name="van Eijk R."/>
            <person name="Schleper C."/>
            <person name="Guy L."/>
            <person name="Ettema T.J."/>
        </authorList>
    </citation>
    <scope>NUCLEOTIDE SEQUENCE</scope>
</reference>
<gene>
    <name evidence="1" type="ORF">LCGC14_2188370</name>
</gene>
<accession>A0A0F9DK71</accession>
<organism evidence="1">
    <name type="scientific">marine sediment metagenome</name>
    <dbReference type="NCBI Taxonomy" id="412755"/>
    <lineage>
        <taxon>unclassified sequences</taxon>
        <taxon>metagenomes</taxon>
        <taxon>ecological metagenomes</taxon>
    </lineage>
</organism>
<feature type="non-terminal residue" evidence="1">
    <location>
        <position position="45"/>
    </location>
</feature>